<dbReference type="Pfam" id="PF25106">
    <property type="entry name" value="VWA_4"/>
    <property type="match status" value="1"/>
</dbReference>
<feature type="domain" description="VWFA" evidence="5">
    <location>
        <begin position="24"/>
        <end position="231"/>
    </location>
</feature>
<dbReference type="InterPro" id="IPR002035">
    <property type="entry name" value="VWF_A"/>
</dbReference>
<accession>A0AAN8JM07</accession>
<dbReference type="PANTHER" id="PTHR47763">
    <property type="entry name" value="ALPHA-PROTEIN KINASE VWKA"/>
    <property type="match status" value="1"/>
</dbReference>
<sequence>MANNMESENVQQPALAKHDSSVLDLAFAMDCTGSMSSYIKTGQDNIRNIVEQIVASEKSDIHLALVEYRDHPPEDSTFVTRTHDFTSSVKAMKGWLDACSAQGGGDTPEAVADALHDVLKLSWRPEATKICVFISDAPPHGLGARCGDHFADGCPNNLDPMTIVRSMAEKGITLYTVGCEPSITPYKEFFAALAYLTGGQYVPLAGAKALTQVIIGGAQEEISLERWMEEVNQQVIAEMNEKGEANVTEDELCSRVHSHLQSKGAKSKQLHRNMGKLQEASKFAKEVSAYSNMSDVRSAYGKTLAAAPVPTHPPSRSRGMFSRSSAPPPAAMAMAMAPSAMDGISASEDCYNVAEDEVQMEQARRMVQKSKMRNNFNFK</sequence>
<dbReference type="PROSITE" id="PS50234">
    <property type="entry name" value="VWFA"/>
    <property type="match status" value="1"/>
</dbReference>
<dbReference type="Gene3D" id="3.40.50.410">
    <property type="entry name" value="von Willebrand factor, type A domain"/>
    <property type="match status" value="1"/>
</dbReference>
<evidence type="ECO:0000256" key="2">
    <source>
        <dbReference type="ARBA" id="ARBA00022525"/>
    </source>
</evidence>
<reference evidence="6 7" key="1">
    <citation type="submission" date="2024-01" db="EMBL/GenBank/DDBJ databases">
        <title>The genome of the rayed Mediterranean limpet Patella caerulea (Linnaeus, 1758).</title>
        <authorList>
            <person name="Anh-Thu Weber A."/>
            <person name="Halstead-Nussloch G."/>
        </authorList>
    </citation>
    <scope>NUCLEOTIDE SEQUENCE [LARGE SCALE GENOMIC DNA]</scope>
    <source>
        <strain evidence="6">AATW-2023a</strain>
        <tissue evidence="6">Whole specimen</tissue>
    </source>
</reference>
<gene>
    <name evidence="6" type="ORF">SNE40_015339</name>
</gene>
<dbReference type="CDD" id="cd00198">
    <property type="entry name" value="vWFA"/>
    <property type="match status" value="1"/>
</dbReference>
<keyword evidence="7" id="KW-1185">Reference proteome</keyword>
<keyword evidence="3" id="KW-0732">Signal</keyword>
<evidence type="ECO:0000313" key="6">
    <source>
        <dbReference type="EMBL" id="KAK6177184.1"/>
    </source>
</evidence>
<dbReference type="SMART" id="SM00327">
    <property type="entry name" value="VWA"/>
    <property type="match status" value="1"/>
</dbReference>
<keyword evidence="2" id="KW-0964">Secreted</keyword>
<dbReference type="Proteomes" id="UP001347796">
    <property type="component" value="Unassembled WGS sequence"/>
</dbReference>
<evidence type="ECO:0000259" key="5">
    <source>
        <dbReference type="PROSITE" id="PS50234"/>
    </source>
</evidence>
<dbReference type="GO" id="GO:0004674">
    <property type="term" value="F:protein serine/threonine kinase activity"/>
    <property type="evidence" value="ECO:0007669"/>
    <property type="project" value="TreeGrafter"/>
</dbReference>
<dbReference type="GO" id="GO:0005737">
    <property type="term" value="C:cytoplasm"/>
    <property type="evidence" value="ECO:0007669"/>
    <property type="project" value="TreeGrafter"/>
</dbReference>
<dbReference type="PANTHER" id="PTHR47763:SF1">
    <property type="entry name" value="DUF659 DOMAIN-CONTAINING PROTEIN"/>
    <property type="match status" value="1"/>
</dbReference>
<evidence type="ECO:0000313" key="7">
    <source>
        <dbReference type="Proteomes" id="UP001347796"/>
    </source>
</evidence>
<protein>
    <recommendedName>
        <fullName evidence="5">VWFA domain-containing protein</fullName>
    </recommendedName>
</protein>
<evidence type="ECO:0000256" key="1">
    <source>
        <dbReference type="ARBA" id="ARBA00004613"/>
    </source>
</evidence>
<dbReference type="InterPro" id="IPR036465">
    <property type="entry name" value="vWFA_dom_sf"/>
</dbReference>
<dbReference type="EMBL" id="JAZGQO010000010">
    <property type="protein sequence ID" value="KAK6177184.1"/>
    <property type="molecule type" value="Genomic_DNA"/>
</dbReference>
<comment type="caution">
    <text evidence="6">The sequence shown here is derived from an EMBL/GenBank/DDBJ whole genome shotgun (WGS) entry which is preliminary data.</text>
</comment>
<organism evidence="6 7">
    <name type="scientific">Patella caerulea</name>
    <name type="common">Rayed Mediterranean limpet</name>
    <dbReference type="NCBI Taxonomy" id="87958"/>
    <lineage>
        <taxon>Eukaryota</taxon>
        <taxon>Metazoa</taxon>
        <taxon>Spiralia</taxon>
        <taxon>Lophotrochozoa</taxon>
        <taxon>Mollusca</taxon>
        <taxon>Gastropoda</taxon>
        <taxon>Patellogastropoda</taxon>
        <taxon>Patelloidea</taxon>
        <taxon>Patellidae</taxon>
        <taxon>Patella</taxon>
    </lineage>
</organism>
<feature type="region of interest" description="Disordered" evidence="4">
    <location>
        <begin position="307"/>
        <end position="326"/>
    </location>
</feature>
<dbReference type="InterPro" id="IPR056861">
    <property type="entry name" value="HMCN1-like_VWA"/>
</dbReference>
<dbReference type="InterPro" id="IPR052969">
    <property type="entry name" value="Thr-specific_kinase-like"/>
</dbReference>
<dbReference type="AlphaFoldDB" id="A0AAN8JM07"/>
<comment type="subcellular location">
    <subcellularLocation>
        <location evidence="1">Secreted</location>
    </subcellularLocation>
</comment>
<dbReference type="SUPFAM" id="SSF53300">
    <property type="entry name" value="vWA-like"/>
    <property type="match status" value="1"/>
</dbReference>
<name>A0AAN8JM07_PATCE</name>
<evidence type="ECO:0000256" key="4">
    <source>
        <dbReference type="SAM" id="MobiDB-lite"/>
    </source>
</evidence>
<proteinExistence type="predicted"/>
<evidence type="ECO:0000256" key="3">
    <source>
        <dbReference type="ARBA" id="ARBA00022729"/>
    </source>
</evidence>